<feature type="domain" description="GST N-terminal" evidence="2">
    <location>
        <begin position="2"/>
        <end position="82"/>
    </location>
</feature>
<proteinExistence type="predicted"/>
<dbReference type="PANTHER" id="PTHR44051:SF21">
    <property type="entry name" value="GLUTATHIONE S-TRANSFERASE FAMILY PROTEIN"/>
    <property type="match status" value="1"/>
</dbReference>
<keyword evidence="5" id="KW-1185">Reference proteome</keyword>
<dbReference type="Pfam" id="PF13409">
    <property type="entry name" value="GST_N_2"/>
    <property type="match status" value="1"/>
</dbReference>
<evidence type="ECO:0000259" key="3">
    <source>
        <dbReference type="PROSITE" id="PS50405"/>
    </source>
</evidence>
<dbReference type="InterPro" id="IPR040079">
    <property type="entry name" value="Glutathione_S-Trfase"/>
</dbReference>
<dbReference type="SFLD" id="SFLDG01150">
    <property type="entry name" value="Main.1:_Beta-like"/>
    <property type="match status" value="1"/>
</dbReference>
<dbReference type="PANTHER" id="PTHR44051">
    <property type="entry name" value="GLUTATHIONE S-TRANSFERASE-RELATED"/>
    <property type="match status" value="1"/>
</dbReference>
<dbReference type="Gene3D" id="3.40.30.10">
    <property type="entry name" value="Glutaredoxin"/>
    <property type="match status" value="1"/>
</dbReference>
<evidence type="ECO:0000256" key="1">
    <source>
        <dbReference type="SAM" id="MobiDB-lite"/>
    </source>
</evidence>
<dbReference type="InterPro" id="IPR036282">
    <property type="entry name" value="Glutathione-S-Trfase_C_sf"/>
</dbReference>
<dbReference type="InterPro" id="IPR004045">
    <property type="entry name" value="Glutathione_S-Trfase_N"/>
</dbReference>
<feature type="domain" description="GST C-terminal" evidence="3">
    <location>
        <begin position="86"/>
        <end position="205"/>
    </location>
</feature>
<accession>A0A5C8KUU4</accession>
<dbReference type="SFLD" id="SFLDG00358">
    <property type="entry name" value="Main_(cytGST)"/>
    <property type="match status" value="1"/>
</dbReference>
<dbReference type="CDD" id="cd03046">
    <property type="entry name" value="GST_N_GTT1_like"/>
    <property type="match status" value="1"/>
</dbReference>
<dbReference type="RefSeq" id="WP_147890397.1">
    <property type="nucleotide sequence ID" value="NZ_VRTS01000001.1"/>
</dbReference>
<dbReference type="Pfam" id="PF00043">
    <property type="entry name" value="GST_C"/>
    <property type="match status" value="1"/>
</dbReference>
<sequence length="213" mass="23801">MDKEITLYTNPWSRGAIAHWMLEEVGVPYRIEVLDYKGQMKTPQYLAINPMGKVPAIVHGNRVVTETAAICAYLADAFPEAGLAPPPAERAAYYRWLFFGAGPMETALSLSACDFEPTPEQQMQMGFGTKARVLDTLADALRDRRHIAGDRFSAADVYVGSFVGWSMQFGTIDKRPEFVAYWDGLKDRPAHRRVEEQTERMAPPPVAQETSQG</sequence>
<dbReference type="CDD" id="cd03207">
    <property type="entry name" value="GST_C_8"/>
    <property type="match status" value="1"/>
</dbReference>
<dbReference type="PROSITE" id="PS50405">
    <property type="entry name" value="GST_CTER"/>
    <property type="match status" value="1"/>
</dbReference>
<dbReference type="Gene3D" id="1.20.1050.10">
    <property type="match status" value="1"/>
</dbReference>
<dbReference type="Proteomes" id="UP000321248">
    <property type="component" value="Unassembled WGS sequence"/>
</dbReference>
<dbReference type="InterPro" id="IPR010987">
    <property type="entry name" value="Glutathione-S-Trfase_C-like"/>
</dbReference>
<evidence type="ECO:0000313" key="4">
    <source>
        <dbReference type="EMBL" id="TXK65724.1"/>
    </source>
</evidence>
<dbReference type="InterPro" id="IPR004046">
    <property type="entry name" value="GST_C"/>
</dbReference>
<name>A0A5C8KUU4_9GAMM</name>
<feature type="region of interest" description="Disordered" evidence="1">
    <location>
        <begin position="191"/>
        <end position="213"/>
    </location>
</feature>
<dbReference type="AlphaFoldDB" id="A0A5C8KUU4"/>
<dbReference type="EMBL" id="VRTS01000001">
    <property type="protein sequence ID" value="TXK65724.1"/>
    <property type="molecule type" value="Genomic_DNA"/>
</dbReference>
<dbReference type="SFLD" id="SFLDS00019">
    <property type="entry name" value="Glutathione_Transferase_(cytos"/>
    <property type="match status" value="1"/>
</dbReference>
<gene>
    <name evidence="4" type="ORF">FU658_00975</name>
</gene>
<evidence type="ECO:0000313" key="5">
    <source>
        <dbReference type="Proteomes" id="UP000321248"/>
    </source>
</evidence>
<reference evidence="4 5" key="1">
    <citation type="submission" date="2019-08" db="EMBL/GenBank/DDBJ databases">
        <authorList>
            <person name="Karlyshev A.V."/>
        </authorList>
    </citation>
    <scope>NUCLEOTIDE SEQUENCE [LARGE SCALE GENOMIC DNA]</scope>
    <source>
        <strain evidence="4 5">Alg18-2.2</strain>
    </source>
</reference>
<dbReference type="SUPFAM" id="SSF52833">
    <property type="entry name" value="Thioredoxin-like"/>
    <property type="match status" value="1"/>
</dbReference>
<dbReference type="OrthoDB" id="5740960at2"/>
<evidence type="ECO:0000259" key="2">
    <source>
        <dbReference type="PROSITE" id="PS50404"/>
    </source>
</evidence>
<dbReference type="InterPro" id="IPR036249">
    <property type="entry name" value="Thioredoxin-like_sf"/>
</dbReference>
<dbReference type="SUPFAM" id="SSF47616">
    <property type="entry name" value="GST C-terminal domain-like"/>
    <property type="match status" value="1"/>
</dbReference>
<organism evidence="4 5">
    <name type="scientific">Alkalisalibacterium limincola</name>
    <dbReference type="NCBI Taxonomy" id="2699169"/>
    <lineage>
        <taxon>Bacteria</taxon>
        <taxon>Pseudomonadati</taxon>
        <taxon>Pseudomonadota</taxon>
        <taxon>Gammaproteobacteria</taxon>
        <taxon>Lysobacterales</taxon>
        <taxon>Lysobacteraceae</taxon>
        <taxon>Alkalisalibacterium</taxon>
    </lineage>
</organism>
<comment type="caution">
    <text evidence="4">The sequence shown here is derived from an EMBL/GenBank/DDBJ whole genome shotgun (WGS) entry which is preliminary data.</text>
</comment>
<dbReference type="PROSITE" id="PS50404">
    <property type="entry name" value="GST_NTER"/>
    <property type="match status" value="1"/>
</dbReference>
<protein>
    <submittedName>
        <fullName evidence="4">Glutathione S-transferase family protein</fullName>
    </submittedName>
</protein>